<dbReference type="SUPFAM" id="SSF142906">
    <property type="entry name" value="YjbR-like"/>
    <property type="match status" value="1"/>
</dbReference>
<dbReference type="InterPro" id="IPR038056">
    <property type="entry name" value="YjbR-like_sf"/>
</dbReference>
<sequence length="117" mass="13666">MKRETLFNDVQEQFHATPEYLWSNFPRYAVFRHHESAKWFGIVMDIPGEKIGLKTNEKVDVLDVKVKPEHVEALRKQDGIFSAYHMNKKHWVSILLSGPLPIKTIQELLAESYKLTS</sequence>
<keyword evidence="2" id="KW-1185">Reference proteome</keyword>
<dbReference type="Pfam" id="PF04237">
    <property type="entry name" value="YjbR"/>
    <property type="match status" value="1"/>
</dbReference>
<dbReference type="PANTHER" id="PTHR35145">
    <property type="entry name" value="CYTOPLASMIC PROTEIN-RELATED"/>
    <property type="match status" value="1"/>
</dbReference>
<evidence type="ECO:0008006" key="3">
    <source>
        <dbReference type="Google" id="ProtNLM"/>
    </source>
</evidence>
<dbReference type="Proteomes" id="UP001062901">
    <property type="component" value="Unassembled WGS sequence"/>
</dbReference>
<reference evidence="1" key="1">
    <citation type="submission" date="2013-04" db="EMBL/GenBank/DDBJ databases">
        <title>The genome sequencing project of 58 acetic acid bacteria.</title>
        <authorList>
            <person name="Okamoto-Kainuma A."/>
            <person name="Ishikawa M."/>
            <person name="Umino S."/>
            <person name="Koizumi Y."/>
            <person name="Shiwa Y."/>
            <person name="Yoshikawa H."/>
            <person name="Matsutani M."/>
            <person name="Matsushita K."/>
        </authorList>
    </citation>
    <scope>NUCLEOTIDE SEQUENCE</scope>
    <source>
        <strain evidence="1">DSM 15669</strain>
    </source>
</reference>
<dbReference type="InterPro" id="IPR058532">
    <property type="entry name" value="YjbR/MT2646/Rv2570-like"/>
</dbReference>
<protein>
    <recommendedName>
        <fullName evidence="3">MmcQ/YjbR family DNA-binding protein</fullName>
    </recommendedName>
</protein>
<dbReference type="EMBL" id="BAQD01000003">
    <property type="protein sequence ID" value="GBQ05012.1"/>
    <property type="molecule type" value="Genomic_DNA"/>
</dbReference>
<dbReference type="PANTHER" id="PTHR35145:SF1">
    <property type="entry name" value="CYTOPLASMIC PROTEIN"/>
    <property type="match status" value="1"/>
</dbReference>
<dbReference type="InterPro" id="IPR007351">
    <property type="entry name" value="YjbR"/>
</dbReference>
<name>A0ABQ0NX23_9PROT</name>
<organism evidence="1 2">
    <name type="scientific">Saccharibacter floricola DSM 15669</name>
    <dbReference type="NCBI Taxonomy" id="1123227"/>
    <lineage>
        <taxon>Bacteria</taxon>
        <taxon>Pseudomonadati</taxon>
        <taxon>Pseudomonadota</taxon>
        <taxon>Alphaproteobacteria</taxon>
        <taxon>Acetobacterales</taxon>
        <taxon>Acetobacteraceae</taxon>
        <taxon>Saccharibacter</taxon>
    </lineage>
</organism>
<evidence type="ECO:0000313" key="1">
    <source>
        <dbReference type="EMBL" id="GBQ05012.1"/>
    </source>
</evidence>
<gene>
    <name evidence="1" type="ORF">AA15669_0260</name>
</gene>
<proteinExistence type="predicted"/>
<comment type="caution">
    <text evidence="1">The sequence shown here is derived from an EMBL/GenBank/DDBJ whole genome shotgun (WGS) entry which is preliminary data.</text>
</comment>
<dbReference type="RefSeq" id="WP_026294164.1">
    <property type="nucleotide sequence ID" value="NZ_BAQD01000003.1"/>
</dbReference>
<evidence type="ECO:0000313" key="2">
    <source>
        <dbReference type="Proteomes" id="UP001062901"/>
    </source>
</evidence>
<accession>A0ABQ0NX23</accession>
<dbReference type="Gene3D" id="3.90.1150.30">
    <property type="match status" value="1"/>
</dbReference>